<dbReference type="Gene3D" id="1.10.10.10">
    <property type="entry name" value="Winged helix-like DNA-binding domain superfamily/Winged helix DNA-binding domain"/>
    <property type="match status" value="1"/>
</dbReference>
<reference evidence="1 2" key="1">
    <citation type="submission" date="2020-10" db="EMBL/GenBank/DDBJ databases">
        <title>Eggerthella sp. nov., isolated from human feces.</title>
        <authorList>
            <person name="Yajun G."/>
        </authorList>
    </citation>
    <scope>NUCLEOTIDE SEQUENCE [LARGE SCALE GENOMIC DNA]</scope>
    <source>
        <strain evidence="1 2">HF-1101</strain>
    </source>
</reference>
<dbReference type="InterPro" id="IPR000835">
    <property type="entry name" value="HTH_MarR-typ"/>
</dbReference>
<dbReference type="KEGG" id="egd:GS424_012995"/>
<proteinExistence type="predicted"/>
<dbReference type="InterPro" id="IPR036390">
    <property type="entry name" value="WH_DNA-bd_sf"/>
</dbReference>
<organism evidence="1 2">
    <name type="scientific">Eggerthella guodeyinii</name>
    <dbReference type="NCBI Taxonomy" id="2690837"/>
    <lineage>
        <taxon>Bacteria</taxon>
        <taxon>Bacillati</taxon>
        <taxon>Actinomycetota</taxon>
        <taxon>Coriobacteriia</taxon>
        <taxon>Eggerthellales</taxon>
        <taxon>Eggerthellaceae</taxon>
        <taxon>Eggerthella</taxon>
    </lineage>
</organism>
<dbReference type="SUPFAM" id="SSF46785">
    <property type="entry name" value="Winged helix' DNA-binding domain"/>
    <property type="match status" value="1"/>
</dbReference>
<dbReference type="PROSITE" id="PS50995">
    <property type="entry name" value="HTH_MARR_2"/>
    <property type="match status" value="1"/>
</dbReference>
<protein>
    <submittedName>
        <fullName evidence="1">MarR family transcriptional regulator</fullName>
    </submittedName>
</protein>
<evidence type="ECO:0000313" key="1">
    <source>
        <dbReference type="EMBL" id="QOS67429.1"/>
    </source>
</evidence>
<name>A0A6L7ITE7_9ACTN</name>
<sequence>MERIERCLDDMYEDFFQMDYLYGEFAKRYGESYHSMSILYLLGEHPEGISQKQLAAVLYLPKQTVGSIMAGLERRGLAEHRQDDADRRSKLHALTAEGARHCNEMMDALRAIEMRCVEEIGVEDMTRAHEISTRYLALFGRELESNEPARAADRS</sequence>
<gene>
    <name evidence="1" type="ORF">GS424_012995</name>
</gene>
<evidence type="ECO:0000313" key="2">
    <source>
        <dbReference type="Proteomes" id="UP000478463"/>
    </source>
</evidence>
<dbReference type="Proteomes" id="UP000478463">
    <property type="component" value="Chromosome"/>
</dbReference>
<dbReference type="EMBL" id="CP063310">
    <property type="protein sequence ID" value="QOS67429.1"/>
    <property type="molecule type" value="Genomic_DNA"/>
</dbReference>
<dbReference type="RefSeq" id="WP_160942635.1">
    <property type="nucleotide sequence ID" value="NZ_CP063310.1"/>
</dbReference>
<accession>A0A6L7ITE7</accession>
<dbReference type="GO" id="GO:0003700">
    <property type="term" value="F:DNA-binding transcription factor activity"/>
    <property type="evidence" value="ECO:0007669"/>
    <property type="project" value="InterPro"/>
</dbReference>
<dbReference type="InterPro" id="IPR036388">
    <property type="entry name" value="WH-like_DNA-bd_sf"/>
</dbReference>
<dbReference type="PANTHER" id="PTHR33164:SF89">
    <property type="entry name" value="MARR FAMILY REGULATORY PROTEIN"/>
    <property type="match status" value="1"/>
</dbReference>
<dbReference type="SMART" id="SM00347">
    <property type="entry name" value="HTH_MARR"/>
    <property type="match status" value="1"/>
</dbReference>
<dbReference type="InterPro" id="IPR039422">
    <property type="entry name" value="MarR/SlyA-like"/>
</dbReference>
<dbReference type="AlphaFoldDB" id="A0A6L7ITE7"/>
<dbReference type="Pfam" id="PF12802">
    <property type="entry name" value="MarR_2"/>
    <property type="match status" value="1"/>
</dbReference>
<dbReference type="GO" id="GO:0006950">
    <property type="term" value="P:response to stress"/>
    <property type="evidence" value="ECO:0007669"/>
    <property type="project" value="TreeGrafter"/>
</dbReference>
<dbReference type="PANTHER" id="PTHR33164">
    <property type="entry name" value="TRANSCRIPTIONAL REGULATOR, MARR FAMILY"/>
    <property type="match status" value="1"/>
</dbReference>